<dbReference type="FunCoup" id="K9G1M1">
    <property type="interactions" value="541"/>
</dbReference>
<organism evidence="11 12">
    <name type="scientific">Penicillium digitatum (strain PHI26 / CECT 20796)</name>
    <name type="common">Green mold</name>
    <dbReference type="NCBI Taxonomy" id="1170229"/>
    <lineage>
        <taxon>Eukaryota</taxon>
        <taxon>Fungi</taxon>
        <taxon>Dikarya</taxon>
        <taxon>Ascomycota</taxon>
        <taxon>Pezizomycotina</taxon>
        <taxon>Eurotiomycetes</taxon>
        <taxon>Eurotiomycetidae</taxon>
        <taxon>Eurotiales</taxon>
        <taxon>Aspergillaceae</taxon>
        <taxon>Penicillium</taxon>
    </lineage>
</organism>
<dbReference type="GO" id="GO:0003723">
    <property type="term" value="F:RNA binding"/>
    <property type="evidence" value="ECO:0007669"/>
    <property type="project" value="UniProtKB-KW"/>
</dbReference>
<keyword evidence="1" id="KW-0815">Transposition</keyword>
<dbReference type="Pfam" id="PF07727">
    <property type="entry name" value="RVT_2"/>
    <property type="match status" value="1"/>
</dbReference>
<evidence type="ECO:0000313" key="11">
    <source>
        <dbReference type="EMBL" id="EKV07191.1"/>
    </source>
</evidence>
<evidence type="ECO:0000256" key="2">
    <source>
        <dbReference type="ARBA" id="ARBA00022670"/>
    </source>
</evidence>
<dbReference type="Gene3D" id="3.30.420.10">
    <property type="entry name" value="Ribonuclease H-like superfamily/Ribonuclease H"/>
    <property type="match status" value="1"/>
</dbReference>
<dbReference type="HOGENOM" id="CLU_001650_5_1_1"/>
<dbReference type="InParanoid" id="K9G1M1"/>
<gene>
    <name evidence="11" type="ORF">PDIG_74650</name>
</gene>
<comment type="catalytic activity">
    <reaction evidence="8">
        <text>DNA(n) + a 2'-deoxyribonucleoside 5'-triphosphate = DNA(n+1) + diphosphate</text>
        <dbReference type="Rhea" id="RHEA:22508"/>
        <dbReference type="Rhea" id="RHEA-COMP:17339"/>
        <dbReference type="Rhea" id="RHEA-COMP:17340"/>
        <dbReference type="ChEBI" id="CHEBI:33019"/>
        <dbReference type="ChEBI" id="CHEBI:61560"/>
        <dbReference type="ChEBI" id="CHEBI:173112"/>
        <dbReference type="EC" id="2.7.7.7"/>
    </reaction>
</comment>
<comment type="caution">
    <text evidence="11">The sequence shown here is derived from an EMBL/GenBank/DDBJ whole genome shotgun (WGS) entry which is preliminary data.</text>
</comment>
<keyword evidence="2" id="KW-0645">Protease</keyword>
<evidence type="ECO:0000256" key="4">
    <source>
        <dbReference type="ARBA" id="ARBA00022750"/>
    </source>
</evidence>
<evidence type="ECO:0000256" key="6">
    <source>
        <dbReference type="ARBA" id="ARBA00022884"/>
    </source>
</evidence>
<keyword evidence="6" id="KW-0694">RNA-binding</keyword>
<dbReference type="Pfam" id="PF22936">
    <property type="entry name" value="Pol_BBD"/>
    <property type="match status" value="1"/>
</dbReference>
<dbReference type="InterPro" id="IPR043502">
    <property type="entry name" value="DNA/RNA_pol_sf"/>
</dbReference>
<keyword evidence="12" id="KW-1185">Reference proteome</keyword>
<evidence type="ECO:0000256" key="5">
    <source>
        <dbReference type="ARBA" id="ARBA00022801"/>
    </source>
</evidence>
<dbReference type="CDD" id="cd09272">
    <property type="entry name" value="RNase_HI_RT_Ty1"/>
    <property type="match status" value="1"/>
</dbReference>
<dbReference type="GO" id="GO:0005634">
    <property type="term" value="C:nucleus"/>
    <property type="evidence" value="ECO:0007669"/>
    <property type="project" value="UniProtKB-ARBA"/>
</dbReference>
<dbReference type="InterPro" id="IPR036397">
    <property type="entry name" value="RNaseH_sf"/>
</dbReference>
<dbReference type="STRING" id="1170229.K9G1M1"/>
<dbReference type="InterPro" id="IPR012337">
    <property type="entry name" value="RNaseH-like_sf"/>
</dbReference>
<dbReference type="InterPro" id="IPR039537">
    <property type="entry name" value="Retrotran_Ty1/copia-like"/>
</dbReference>
<keyword evidence="5" id="KW-0378">Hydrolase</keyword>
<evidence type="ECO:0000313" key="12">
    <source>
        <dbReference type="Proteomes" id="UP000009882"/>
    </source>
</evidence>
<evidence type="ECO:0000256" key="7">
    <source>
        <dbReference type="ARBA" id="ARBA00048173"/>
    </source>
</evidence>
<dbReference type="InterPro" id="IPR057670">
    <property type="entry name" value="SH3_retrovirus"/>
</dbReference>
<dbReference type="SUPFAM" id="SSF56672">
    <property type="entry name" value="DNA/RNA polymerases"/>
    <property type="match status" value="1"/>
</dbReference>
<name>K9G1M1_PEND2</name>
<feature type="region of interest" description="Disordered" evidence="9">
    <location>
        <begin position="220"/>
        <end position="256"/>
    </location>
</feature>
<dbReference type="InterPro" id="IPR001584">
    <property type="entry name" value="Integrase_cat-core"/>
</dbReference>
<dbReference type="GO" id="GO:0003887">
    <property type="term" value="F:DNA-directed DNA polymerase activity"/>
    <property type="evidence" value="ECO:0007669"/>
    <property type="project" value="UniProtKB-EC"/>
</dbReference>
<dbReference type="Proteomes" id="UP000009882">
    <property type="component" value="Unassembled WGS sequence"/>
</dbReference>
<dbReference type="GO" id="GO:0006508">
    <property type="term" value="P:proteolysis"/>
    <property type="evidence" value="ECO:0007669"/>
    <property type="project" value="UniProtKB-KW"/>
</dbReference>
<evidence type="ECO:0000256" key="1">
    <source>
        <dbReference type="ARBA" id="ARBA00022578"/>
    </source>
</evidence>
<keyword evidence="4" id="KW-0064">Aspartyl protease</keyword>
<dbReference type="InterPro" id="IPR054722">
    <property type="entry name" value="PolX-like_BBD"/>
</dbReference>
<dbReference type="GO" id="GO:0004190">
    <property type="term" value="F:aspartic-type endopeptidase activity"/>
    <property type="evidence" value="ECO:0007669"/>
    <property type="project" value="UniProtKB-KW"/>
</dbReference>
<reference evidence="12" key="1">
    <citation type="journal article" date="2012" name="BMC Genomics">
        <title>Genome sequence of the necrotrophic fungus Penicillium digitatum, the main postharvest pathogen of citrus.</title>
        <authorList>
            <person name="Marcet-Houben M."/>
            <person name="Ballester A.-R."/>
            <person name="de la Fuente B."/>
            <person name="Harries E."/>
            <person name="Marcos J.F."/>
            <person name="Gonzalez-Candelas L."/>
            <person name="Gabaldon T."/>
        </authorList>
    </citation>
    <scope>NUCLEOTIDE SEQUENCE [LARGE SCALE GENOMIC DNA]</scope>
    <source>
        <strain evidence="12">PHI26 / CECT 20796</strain>
    </source>
</reference>
<feature type="domain" description="Integrase catalytic" evidence="10">
    <location>
        <begin position="604"/>
        <end position="767"/>
    </location>
</feature>
<dbReference type="GO" id="GO:0046872">
    <property type="term" value="F:metal ion binding"/>
    <property type="evidence" value="ECO:0007669"/>
    <property type="project" value="UniProtKB-KW"/>
</dbReference>
<sequence length="1645" mass="185993">MALKENNKAYIRVIQEEHTRPSRPDFLDITEEAIRQLAIIKVGGNADLVTDLVIRELAKERQHENTRLRADWQKEMDKWDTCNTRACNLLFSTLDPIPASLVDKVENAREAYKILQAEYGTPSWQTNFKRFEILCSLQYKGNNPQDYVRRFKEALFEIYQRGSNLDANTTLNFFIRSIQNNPRCQIFIQALKPNIKDPNFMVEIYREFILTEGSSKIAIGKDTNSSSSNFDKKRDAKKGNNKQSNNSNKDKSSKKKTDFVREDNVILCKHHGTLGNHYSNRCPLLKNSSNTITIQPTTQQVTVPQPGQIIGQVDNQGRIHSLQQQPRQGANAIYAPASYTSTPQQGPSPGDPLARYNTLFTNALFQSHAIHSTHIVSQEGQKANDNNDITRWMIDSGTSTHMTPHRSVFVNFRQCVLPVSTATGDVFYTEGYGDVILHLLNQDSTEQLFDSPLVLRKVWLAPELRSSLISMSALDKEDIGTWTKNGMMTFKHQDNHGPESTIGFATCKGEHYWLNCAGIDKINHMLDCNLVTGSPNSIFAINSTPISIDLAHPRACHAGEDRVRKMETFADGVKLKKGAGVTFPCAPCIKGKGHALPFGKERSIRSKPGEFIHLDVWGPISIASHGGEHYFITFTDDATRFTWLFLLKTRSQVTEVYIQLETYLKTQFGYTVKRVHGDDATEHKPLAIYLASKGTVWDPTPPYTKQLNGVAEIKNRHLVEPLVAVMTEYQLPKYLWGLLLGGINYTMNRLYASKIGMSPYEALFGKKPNLSNLRALGCQCWFLIPKEKRNTKLDPHMEEARLIAYDEGDNYVLYNVRTKKIERSRNVIFNENPTPATLPDPAYDLNITGPSTQAQDQGSSIITDRHIPVDFLNEYDYCTVPTQYYDNTGFGNKKQIQPRPSSPYRYRFSTPPPPTVEDDHEEHLDMPTNLPLDHIHPFILEEQAPVILPDPDTFVLPNDNEMAGSFGRFMEAQREDTGAQFEVGGRGTLVESQPASRQVVDMDIPTDMNLHQAPFQHEQLPSQLDQASFKYDFSHLNPMPDDRIQDRNYVSTQPIQPESGQLRRSTRIKKPSKAYIESLASKSFFDSNFLQLLADQPDILVSLVTNVTATEFATSKLTSNDVGFEPNGWAQAMSCVEKDKWLVAAHKELHRHLINGTWKVMPRSKSKKKPLTLRWVFKIKHDGTYKARLVARGFRQTKDLDFYEVYAVVAKPMSFKIFTAIAATKGWHLHHVDIVTAFLCAELKEPIEIELPEGQQDEYPNHIGLLMKTIYGLKQSPREWYSLLHDVLISLGFTRTQSDHSIFVKREHEIPPLYVMVYVDDLLVLSPSETMIQQFKDAICKHFDTSDKGYLQRYLSINVHYADGIIHLSQADYVEKILARFGLENCKPVATPMDEKQALLPFQGTATKGQILEFQTKIGTLIWLMVSTRPDISFAVIKLAKYAKNPSDYHFQALKRVFRYLAGTKFLTISFLPEIDLNSCSMAVSGYCDADWAGPHSEKGLSTSGFLFKMAGGAISWTSKKQPCVALSTTESEYIAEALAVQEAIWLTQLLTELGIEGFLRKPIPIFADNNGAIALALNPEFHAATKHIAIRYHRLREEVAAGNVEFIKIPTAEMAADGLTKPLGKTMFKRWVAQVGLTAYKSNL</sequence>
<accession>K9G1M1</accession>
<dbReference type="PANTHER" id="PTHR42648:SF24">
    <property type="entry name" value="INTEGRASE CATALYTIC DOMAIN-CONTAINING PROTEIN"/>
    <property type="match status" value="1"/>
</dbReference>
<dbReference type="SUPFAM" id="SSF53098">
    <property type="entry name" value="Ribonuclease H-like"/>
    <property type="match status" value="1"/>
</dbReference>
<dbReference type="InterPro" id="IPR013103">
    <property type="entry name" value="RVT_2"/>
</dbReference>
<dbReference type="eggNOG" id="KOG0017">
    <property type="taxonomic scope" value="Eukaryota"/>
</dbReference>
<evidence type="ECO:0000256" key="9">
    <source>
        <dbReference type="SAM" id="MobiDB-lite"/>
    </source>
</evidence>
<comment type="catalytic activity">
    <reaction evidence="7">
        <text>DNA(n) + a 2'-deoxyribonucleoside 5'-triphosphate = DNA(n+1) + diphosphate</text>
        <dbReference type="Rhea" id="RHEA:22508"/>
        <dbReference type="Rhea" id="RHEA-COMP:17339"/>
        <dbReference type="Rhea" id="RHEA-COMP:17340"/>
        <dbReference type="ChEBI" id="CHEBI:33019"/>
        <dbReference type="ChEBI" id="CHEBI:61560"/>
        <dbReference type="ChEBI" id="CHEBI:173112"/>
        <dbReference type="EC" id="2.7.7.49"/>
    </reaction>
</comment>
<dbReference type="GO" id="GO:0032196">
    <property type="term" value="P:transposition"/>
    <property type="evidence" value="ECO:0007669"/>
    <property type="project" value="UniProtKB-KW"/>
</dbReference>
<dbReference type="GO" id="GO:0003964">
    <property type="term" value="F:RNA-directed DNA polymerase activity"/>
    <property type="evidence" value="ECO:0007669"/>
    <property type="project" value="UniProtKB-EC"/>
</dbReference>
<protein>
    <recommendedName>
        <fullName evidence="10">Integrase catalytic domain-containing protein</fullName>
    </recommendedName>
</protein>
<dbReference type="Pfam" id="PF25597">
    <property type="entry name" value="SH3_retrovirus"/>
    <property type="match status" value="1"/>
</dbReference>
<proteinExistence type="predicted"/>
<dbReference type="OrthoDB" id="3799035at2759"/>
<dbReference type="PANTHER" id="PTHR42648">
    <property type="entry name" value="TRANSPOSASE, PUTATIVE-RELATED"/>
    <property type="match status" value="1"/>
</dbReference>
<evidence type="ECO:0000256" key="8">
    <source>
        <dbReference type="ARBA" id="ARBA00049244"/>
    </source>
</evidence>
<dbReference type="OMA" id="APMRYAN"/>
<keyword evidence="3" id="KW-0479">Metal-binding</keyword>
<evidence type="ECO:0000259" key="10">
    <source>
        <dbReference type="PROSITE" id="PS50994"/>
    </source>
</evidence>
<dbReference type="GO" id="GO:0015074">
    <property type="term" value="P:DNA integration"/>
    <property type="evidence" value="ECO:0007669"/>
    <property type="project" value="InterPro"/>
</dbReference>
<dbReference type="EMBL" id="AKCT01000266">
    <property type="protein sequence ID" value="EKV07191.1"/>
    <property type="molecule type" value="Genomic_DNA"/>
</dbReference>
<evidence type="ECO:0000256" key="3">
    <source>
        <dbReference type="ARBA" id="ARBA00022723"/>
    </source>
</evidence>
<dbReference type="PROSITE" id="PS50994">
    <property type="entry name" value="INTEGRASE"/>
    <property type="match status" value="1"/>
</dbReference>